<gene>
    <name evidence="2" type="ORF">ACH5RR_028922</name>
</gene>
<feature type="region of interest" description="Disordered" evidence="1">
    <location>
        <begin position="21"/>
        <end position="42"/>
    </location>
</feature>
<evidence type="ECO:0000313" key="3">
    <source>
        <dbReference type="Proteomes" id="UP001630127"/>
    </source>
</evidence>
<organism evidence="2 3">
    <name type="scientific">Cinchona calisaya</name>
    <dbReference type="NCBI Taxonomy" id="153742"/>
    <lineage>
        <taxon>Eukaryota</taxon>
        <taxon>Viridiplantae</taxon>
        <taxon>Streptophyta</taxon>
        <taxon>Embryophyta</taxon>
        <taxon>Tracheophyta</taxon>
        <taxon>Spermatophyta</taxon>
        <taxon>Magnoliopsida</taxon>
        <taxon>eudicotyledons</taxon>
        <taxon>Gunneridae</taxon>
        <taxon>Pentapetalae</taxon>
        <taxon>asterids</taxon>
        <taxon>lamiids</taxon>
        <taxon>Gentianales</taxon>
        <taxon>Rubiaceae</taxon>
        <taxon>Cinchonoideae</taxon>
        <taxon>Cinchoneae</taxon>
        <taxon>Cinchona</taxon>
    </lineage>
</organism>
<proteinExistence type="predicted"/>
<dbReference type="EMBL" id="JBJUIK010000012">
    <property type="protein sequence ID" value="KAL3509521.1"/>
    <property type="molecule type" value="Genomic_DNA"/>
</dbReference>
<dbReference type="AlphaFoldDB" id="A0ABD2YRL2"/>
<evidence type="ECO:0000313" key="2">
    <source>
        <dbReference type="EMBL" id="KAL3509521.1"/>
    </source>
</evidence>
<reference evidence="2 3" key="1">
    <citation type="submission" date="2024-11" db="EMBL/GenBank/DDBJ databases">
        <title>A near-complete genome assembly of Cinchona calisaya.</title>
        <authorList>
            <person name="Lian D.C."/>
            <person name="Zhao X.W."/>
            <person name="Wei L."/>
        </authorList>
    </citation>
    <scope>NUCLEOTIDE SEQUENCE [LARGE SCALE GENOMIC DNA]</scope>
    <source>
        <tissue evidence="2">Nenye</tissue>
    </source>
</reference>
<sequence length="85" mass="9516">MGAFKGKGMKDHNSRAMMMAGVKPSPVEPRSESGNTTTRQGRWAVAAGNREPLKKINGLNDQLQKKLREEEKTQNVLHLIFWGPK</sequence>
<accession>A0ABD2YRL2</accession>
<comment type="caution">
    <text evidence="2">The sequence shown here is derived from an EMBL/GenBank/DDBJ whole genome shotgun (WGS) entry which is preliminary data.</text>
</comment>
<keyword evidence="3" id="KW-1185">Reference proteome</keyword>
<dbReference type="Proteomes" id="UP001630127">
    <property type="component" value="Unassembled WGS sequence"/>
</dbReference>
<evidence type="ECO:0000256" key="1">
    <source>
        <dbReference type="SAM" id="MobiDB-lite"/>
    </source>
</evidence>
<protein>
    <submittedName>
        <fullName evidence="2">Uncharacterized protein</fullName>
    </submittedName>
</protein>
<name>A0ABD2YRL2_9GENT</name>